<keyword evidence="8" id="KW-1185">Reference proteome</keyword>
<dbReference type="AlphaFoldDB" id="A0A3N2BD13"/>
<sequence length="319" mass="32489">MPAETTLVLLALAFVVITGVNDGGAILAPGLRVPGLGVVRGLLVLTACVMTIPWLTSGVVAHTLADTIVEPGPLGATALAIGFVMAVIVVVVLTRRGLPTSLSLAVIGGAAGAGWGLGAPVAWTQVGWVLSIAALAPIVGMALALLGSTLWHALRPRRYLSAMTWGHRGAFTLQCVAYGANDGQKILVLLLAAGLAGADGRLSWWWYPILGVGFAGGTMLGLPRMAHSVGSGILASRPAHVVTGEFAAATAVLGSSALGAPVSMTQVIVGALLGAGIKESYRKIRWRVVRSLALAWLLTLPLAMGTAGTVAVVAARWVL</sequence>
<comment type="caution">
    <text evidence="7">The sequence shown here is derived from an EMBL/GenBank/DDBJ whole genome shotgun (WGS) entry which is preliminary data.</text>
</comment>
<evidence type="ECO:0000256" key="5">
    <source>
        <dbReference type="ARBA" id="ARBA00023136"/>
    </source>
</evidence>
<feature type="transmembrane region" description="Helical" evidence="6">
    <location>
        <begin position="101"/>
        <end position="123"/>
    </location>
</feature>
<evidence type="ECO:0000256" key="3">
    <source>
        <dbReference type="ARBA" id="ARBA00022692"/>
    </source>
</evidence>
<evidence type="ECO:0000256" key="6">
    <source>
        <dbReference type="SAM" id="Phobius"/>
    </source>
</evidence>
<feature type="transmembrane region" description="Helical" evidence="6">
    <location>
        <begin position="75"/>
        <end position="94"/>
    </location>
</feature>
<dbReference type="InterPro" id="IPR001204">
    <property type="entry name" value="Phos_transporter"/>
</dbReference>
<keyword evidence="2" id="KW-0813">Transport</keyword>
<dbReference type="GO" id="GO:0016020">
    <property type="term" value="C:membrane"/>
    <property type="evidence" value="ECO:0007669"/>
    <property type="project" value="UniProtKB-SubCell"/>
</dbReference>
<accession>A0A3N2BD13</accession>
<feature type="transmembrane region" description="Helical" evidence="6">
    <location>
        <begin position="129"/>
        <end position="154"/>
    </location>
</feature>
<evidence type="ECO:0000256" key="1">
    <source>
        <dbReference type="ARBA" id="ARBA00004141"/>
    </source>
</evidence>
<keyword evidence="3 6" id="KW-0812">Transmembrane</keyword>
<name>A0A3N2BD13_9MICO</name>
<feature type="transmembrane region" description="Helical" evidence="6">
    <location>
        <begin position="6"/>
        <end position="28"/>
    </location>
</feature>
<comment type="subcellular location">
    <subcellularLocation>
        <location evidence="1">Membrane</location>
        <topology evidence="1">Multi-pass membrane protein</topology>
    </subcellularLocation>
</comment>
<reference evidence="7 8" key="1">
    <citation type="submission" date="2018-11" db="EMBL/GenBank/DDBJ databases">
        <title>Sequencing the genomes of 1000 actinobacteria strains.</title>
        <authorList>
            <person name="Klenk H.-P."/>
        </authorList>
    </citation>
    <scope>NUCLEOTIDE SEQUENCE [LARGE SCALE GENOMIC DNA]</scope>
    <source>
        <strain evidence="7 8">DSM 11294</strain>
    </source>
</reference>
<dbReference type="Proteomes" id="UP000280668">
    <property type="component" value="Unassembled WGS sequence"/>
</dbReference>
<gene>
    <name evidence="7" type="ORF">EDD31_1505</name>
</gene>
<evidence type="ECO:0000313" key="7">
    <source>
        <dbReference type="EMBL" id="ROR73139.1"/>
    </source>
</evidence>
<evidence type="ECO:0000313" key="8">
    <source>
        <dbReference type="Proteomes" id="UP000280668"/>
    </source>
</evidence>
<feature type="transmembrane region" description="Helical" evidence="6">
    <location>
        <begin position="294"/>
        <end position="318"/>
    </location>
</feature>
<feature type="transmembrane region" description="Helical" evidence="6">
    <location>
        <begin position="246"/>
        <end position="273"/>
    </location>
</feature>
<dbReference type="GO" id="GO:0005315">
    <property type="term" value="F:phosphate transmembrane transporter activity"/>
    <property type="evidence" value="ECO:0007669"/>
    <property type="project" value="InterPro"/>
</dbReference>
<dbReference type="OrthoDB" id="5150352at2"/>
<evidence type="ECO:0000256" key="2">
    <source>
        <dbReference type="ARBA" id="ARBA00022448"/>
    </source>
</evidence>
<evidence type="ECO:0000256" key="4">
    <source>
        <dbReference type="ARBA" id="ARBA00022989"/>
    </source>
</evidence>
<dbReference type="RefSeq" id="WP_123303597.1">
    <property type="nucleotide sequence ID" value="NZ_RKHK01000001.1"/>
</dbReference>
<protein>
    <submittedName>
        <fullName evidence="7">PiT family inorganic phosphate transporter</fullName>
    </submittedName>
</protein>
<keyword evidence="4 6" id="KW-1133">Transmembrane helix</keyword>
<feature type="transmembrane region" description="Helical" evidence="6">
    <location>
        <begin position="204"/>
        <end position="226"/>
    </location>
</feature>
<dbReference type="PANTHER" id="PTHR11101:SF80">
    <property type="entry name" value="PHOSPHATE TRANSPORTER"/>
    <property type="match status" value="1"/>
</dbReference>
<organism evidence="7 8">
    <name type="scientific">Bogoriella caseilytica</name>
    <dbReference type="NCBI Taxonomy" id="56055"/>
    <lineage>
        <taxon>Bacteria</taxon>
        <taxon>Bacillati</taxon>
        <taxon>Actinomycetota</taxon>
        <taxon>Actinomycetes</taxon>
        <taxon>Micrococcales</taxon>
        <taxon>Bogoriellaceae</taxon>
        <taxon>Bogoriella</taxon>
    </lineage>
</organism>
<dbReference type="GO" id="GO:0035435">
    <property type="term" value="P:phosphate ion transmembrane transport"/>
    <property type="evidence" value="ECO:0007669"/>
    <property type="project" value="TreeGrafter"/>
</dbReference>
<dbReference type="EMBL" id="RKHK01000001">
    <property type="protein sequence ID" value="ROR73139.1"/>
    <property type="molecule type" value="Genomic_DNA"/>
</dbReference>
<dbReference type="PANTHER" id="PTHR11101">
    <property type="entry name" value="PHOSPHATE TRANSPORTER"/>
    <property type="match status" value="1"/>
</dbReference>
<feature type="transmembrane region" description="Helical" evidence="6">
    <location>
        <begin position="35"/>
        <end position="55"/>
    </location>
</feature>
<dbReference type="Pfam" id="PF01384">
    <property type="entry name" value="PHO4"/>
    <property type="match status" value="1"/>
</dbReference>
<proteinExistence type="predicted"/>
<keyword evidence="5 6" id="KW-0472">Membrane</keyword>